<dbReference type="SUPFAM" id="SSF56634">
    <property type="entry name" value="Heme-dependent catalase-like"/>
    <property type="match status" value="1"/>
</dbReference>
<sequence length="374" mass="41828">MTDVAAPRITAQKYLLYRDDLEQPRPDEEQIIDKIIAVLRGNNERAYRKYKHGLRDAHAKSHGILRGELTVPPGLPPELAQGLFATPASYPVIARLSSTSGVIRSDQLRGVRGLGIKVLGVRGARALPGDEATTQDFIMVTHREFLFADAHAYLRRGMPVAWVLARLPDPVLQAGSTILSALDKHLLRRIGRPLPPNLAVFIRPNTHILGETFYSSAPLRFGDYIAKLLYIPVSPEVTALRGRPVRRDAGSNAHQAQVVDFFATHSAEYELRVQLCTDPDAMPIEDATVAWSEDASPHRTVATIRFDIQDPDTPERRTFGDDVLSFNSWRGLRAHRPMGSINRLKQRVYEASSNYRHGVNHTPRLEPTVDQLPR</sequence>
<dbReference type="RefSeq" id="WP_150408090.1">
    <property type="nucleotide sequence ID" value="NZ_VXLC01000045.1"/>
</dbReference>
<evidence type="ECO:0000313" key="1">
    <source>
        <dbReference type="EMBL" id="KAA8879662.1"/>
    </source>
</evidence>
<dbReference type="PANTHER" id="PTHR36195:SF4">
    <property type="entry name" value="DOMAIN PROTEIN, PUTATIVE (AFU_ORTHOLOGUE AFUA_5G01990)-RELATED"/>
    <property type="match status" value="1"/>
</dbReference>
<organism evidence="1 2">
    <name type="scientific">Nocardia colli</name>
    <dbReference type="NCBI Taxonomy" id="2545717"/>
    <lineage>
        <taxon>Bacteria</taxon>
        <taxon>Bacillati</taxon>
        <taxon>Actinomycetota</taxon>
        <taxon>Actinomycetes</taxon>
        <taxon>Mycobacteriales</taxon>
        <taxon>Nocardiaceae</taxon>
        <taxon>Nocardia</taxon>
    </lineage>
</organism>
<dbReference type="OrthoDB" id="9765610at2"/>
<proteinExistence type="predicted"/>
<dbReference type="PANTHER" id="PTHR36195">
    <property type="entry name" value="DOMAIN PROTEIN, PUTATIVE (AFU_ORTHOLOGUE AFUA_5G01990)-RELATED-RELATED"/>
    <property type="match status" value="1"/>
</dbReference>
<name>A0A5N0DRH0_9NOCA</name>
<comment type="caution">
    <text evidence="1">The sequence shown here is derived from an EMBL/GenBank/DDBJ whole genome shotgun (WGS) entry which is preliminary data.</text>
</comment>
<gene>
    <name evidence="1" type="ORF">F3087_43680</name>
</gene>
<evidence type="ECO:0000313" key="2">
    <source>
        <dbReference type="Proteomes" id="UP000323876"/>
    </source>
</evidence>
<dbReference type="InterPro" id="IPR020835">
    <property type="entry name" value="Catalase_sf"/>
</dbReference>
<accession>A0A5N0DRH0</accession>
<keyword evidence="2" id="KW-1185">Reference proteome</keyword>
<dbReference type="GO" id="GO:0020037">
    <property type="term" value="F:heme binding"/>
    <property type="evidence" value="ECO:0007669"/>
    <property type="project" value="InterPro"/>
</dbReference>
<dbReference type="EMBL" id="VXLC01000045">
    <property type="protein sequence ID" value="KAA8879662.1"/>
    <property type="molecule type" value="Genomic_DNA"/>
</dbReference>
<dbReference type="Gene3D" id="2.40.180.10">
    <property type="entry name" value="Catalase core domain"/>
    <property type="match status" value="1"/>
</dbReference>
<dbReference type="AlphaFoldDB" id="A0A5N0DRH0"/>
<dbReference type="CDD" id="cd08152">
    <property type="entry name" value="y4iL_like"/>
    <property type="match status" value="1"/>
</dbReference>
<protein>
    <submittedName>
        <fullName evidence="1">Catalase family protein</fullName>
    </submittedName>
</protein>
<reference evidence="1 2" key="1">
    <citation type="submission" date="2019-09" db="EMBL/GenBank/DDBJ databases">
        <authorList>
            <person name="Wang X."/>
        </authorList>
    </citation>
    <scope>NUCLEOTIDE SEQUENCE [LARGE SCALE GENOMIC DNA]</scope>
    <source>
        <strain evidence="1 2">CICC 11023</strain>
    </source>
</reference>
<dbReference type="Proteomes" id="UP000323876">
    <property type="component" value="Unassembled WGS sequence"/>
</dbReference>